<comment type="caution">
    <text evidence="10">The sequence shown here is derived from an EMBL/GenBank/DDBJ whole genome shotgun (WGS) entry which is preliminary data.</text>
</comment>
<keyword evidence="11" id="KW-1185">Reference proteome</keyword>
<feature type="region of interest" description="Disordered" evidence="8">
    <location>
        <begin position="67"/>
        <end position="93"/>
    </location>
</feature>
<dbReference type="InterPro" id="IPR017968">
    <property type="entry name" value="Acylphosphatase_CS"/>
</dbReference>
<dbReference type="InterPro" id="IPR036046">
    <property type="entry name" value="Acylphosphatase-like_dom_sf"/>
</dbReference>
<comment type="catalytic activity">
    <reaction evidence="4 5 6">
        <text>an acyl phosphate + H2O = a carboxylate + phosphate + H(+)</text>
        <dbReference type="Rhea" id="RHEA:14965"/>
        <dbReference type="ChEBI" id="CHEBI:15377"/>
        <dbReference type="ChEBI" id="CHEBI:15378"/>
        <dbReference type="ChEBI" id="CHEBI:29067"/>
        <dbReference type="ChEBI" id="CHEBI:43474"/>
        <dbReference type="ChEBI" id="CHEBI:59918"/>
        <dbReference type="EC" id="3.6.1.7"/>
    </reaction>
</comment>
<evidence type="ECO:0000256" key="3">
    <source>
        <dbReference type="ARBA" id="ARBA00015991"/>
    </source>
</evidence>
<reference evidence="10 11" key="1">
    <citation type="submission" date="2023-03" db="EMBL/GenBank/DDBJ databases">
        <title>MT1 and MT2 Draft Genomes of Novel Species.</title>
        <authorList>
            <person name="Venkateswaran K."/>
        </authorList>
    </citation>
    <scope>NUCLEOTIDE SEQUENCE [LARGE SCALE GENOMIC DNA]</scope>
    <source>
        <strain evidence="10 11">IF8SW-P5</strain>
    </source>
</reference>
<sequence>MRSVELSIRGHVQGVGFRWAMRAEAERLGVTGWVRNRRDGTVEARVTGTTDAVDAIVSWASQGPPLARVERVEERETDTDATNDTAFEIRASA</sequence>
<evidence type="ECO:0000259" key="9">
    <source>
        <dbReference type="PROSITE" id="PS51160"/>
    </source>
</evidence>
<dbReference type="Proteomes" id="UP001630303">
    <property type="component" value="Unassembled WGS sequence"/>
</dbReference>
<dbReference type="Gene3D" id="3.30.70.100">
    <property type="match status" value="1"/>
</dbReference>
<dbReference type="PANTHER" id="PTHR47268:SF4">
    <property type="entry name" value="ACYLPHOSPHATASE"/>
    <property type="match status" value="1"/>
</dbReference>
<evidence type="ECO:0000313" key="11">
    <source>
        <dbReference type="Proteomes" id="UP001630303"/>
    </source>
</evidence>
<proteinExistence type="inferred from homology"/>
<evidence type="ECO:0000256" key="4">
    <source>
        <dbReference type="ARBA" id="ARBA00047645"/>
    </source>
</evidence>
<dbReference type="Pfam" id="PF00708">
    <property type="entry name" value="Acylphosphatase"/>
    <property type="match status" value="1"/>
</dbReference>
<name>A0ABW9GDX3_9MICO</name>
<dbReference type="EMBL" id="JAROCE010000001">
    <property type="protein sequence ID" value="MFM2719962.1"/>
    <property type="molecule type" value="Genomic_DNA"/>
</dbReference>
<evidence type="ECO:0000256" key="2">
    <source>
        <dbReference type="ARBA" id="ARBA00012150"/>
    </source>
</evidence>
<feature type="active site" evidence="5">
    <location>
        <position position="36"/>
    </location>
</feature>
<gene>
    <name evidence="10" type="ORF">P5G46_05545</name>
</gene>
<dbReference type="PROSITE" id="PS00151">
    <property type="entry name" value="ACYLPHOSPHATASE_2"/>
    <property type="match status" value="1"/>
</dbReference>
<keyword evidence="5 6" id="KW-0378">Hydrolase</keyword>
<dbReference type="SUPFAM" id="SSF54975">
    <property type="entry name" value="Acylphosphatase/BLUF domain-like"/>
    <property type="match status" value="1"/>
</dbReference>
<dbReference type="InterPro" id="IPR020456">
    <property type="entry name" value="Acylphosphatase"/>
</dbReference>
<evidence type="ECO:0000256" key="7">
    <source>
        <dbReference type="RuleBase" id="RU004168"/>
    </source>
</evidence>
<evidence type="ECO:0000256" key="8">
    <source>
        <dbReference type="SAM" id="MobiDB-lite"/>
    </source>
</evidence>
<dbReference type="EC" id="3.6.1.7" evidence="2 5"/>
<evidence type="ECO:0000256" key="5">
    <source>
        <dbReference type="PROSITE-ProRule" id="PRU00520"/>
    </source>
</evidence>
<accession>A0ABW9GDX3</accession>
<dbReference type="RefSeq" id="WP_408905152.1">
    <property type="nucleotide sequence ID" value="NZ_JAROCE010000001.1"/>
</dbReference>
<dbReference type="PANTHER" id="PTHR47268">
    <property type="entry name" value="ACYLPHOSPHATASE"/>
    <property type="match status" value="1"/>
</dbReference>
<comment type="similarity">
    <text evidence="1 7">Belongs to the acylphosphatase family.</text>
</comment>
<evidence type="ECO:0000256" key="6">
    <source>
        <dbReference type="RuleBase" id="RU000553"/>
    </source>
</evidence>
<feature type="active site" evidence="5">
    <location>
        <position position="18"/>
    </location>
</feature>
<dbReference type="InterPro" id="IPR001792">
    <property type="entry name" value="Acylphosphatase-like_dom"/>
</dbReference>
<feature type="domain" description="Acylphosphatase-like" evidence="9">
    <location>
        <begin position="3"/>
        <end position="91"/>
    </location>
</feature>
<organism evidence="10 11">
    <name type="scientific">Microbacterium mcarthurae</name>
    <dbReference type="NCBI Taxonomy" id="3035918"/>
    <lineage>
        <taxon>Bacteria</taxon>
        <taxon>Bacillati</taxon>
        <taxon>Actinomycetota</taxon>
        <taxon>Actinomycetes</taxon>
        <taxon>Micrococcales</taxon>
        <taxon>Microbacteriaceae</taxon>
        <taxon>Microbacterium</taxon>
    </lineage>
</organism>
<evidence type="ECO:0000313" key="10">
    <source>
        <dbReference type="EMBL" id="MFM2719962.1"/>
    </source>
</evidence>
<dbReference type="PROSITE" id="PS00150">
    <property type="entry name" value="ACYLPHOSPHATASE_1"/>
    <property type="match status" value="1"/>
</dbReference>
<dbReference type="PROSITE" id="PS51160">
    <property type="entry name" value="ACYLPHOSPHATASE_3"/>
    <property type="match status" value="1"/>
</dbReference>
<evidence type="ECO:0000256" key="1">
    <source>
        <dbReference type="ARBA" id="ARBA00005614"/>
    </source>
</evidence>
<protein>
    <recommendedName>
        <fullName evidence="3 5">Acylphosphatase</fullName>
        <ecNumber evidence="2 5">3.6.1.7</ecNumber>
    </recommendedName>
</protein>
<dbReference type="PRINTS" id="PR00112">
    <property type="entry name" value="ACYLPHPHTASE"/>
</dbReference>